<keyword evidence="16" id="KW-1185">Reference proteome</keyword>
<dbReference type="OrthoDB" id="9813261at2"/>
<protein>
    <recommendedName>
        <fullName evidence="10">D-alanine--D-alanine ligase</fullName>
        <ecNumber evidence="10">6.3.2.4</ecNumber>
    </recommendedName>
    <alternativeName>
        <fullName evidence="10">D-Ala-D-Ala ligase</fullName>
    </alternativeName>
    <alternativeName>
        <fullName evidence="10">D-alanylalanine synthetase</fullName>
    </alternativeName>
</protein>
<comment type="caution">
    <text evidence="15">The sequence shown here is derived from an EMBL/GenBank/DDBJ whole genome shotgun (WGS) entry which is preliminary data.</text>
</comment>
<sequence>MSRARHVLVIGGGANSEHDVSLGSAAAVRDALLASGHLVTGLTIRRDGSWETPSGARLGVAAAIQRLRESDVVFPALHGEGTEDGTIAGLLETIGVPYVGSGVRAGALAMDKWAAKLIAEKLGVATAAGVLIDGASEHGDPAAVRLPVVVKPVASGSSYGAARVERAEDLRSAIAAAQAYDPRVLIEEFVTAREIDVAVMRLASGEIHVAPALEIGKDAQQLFDTALKYDQAPDFRVPAELPPAVAESLGRAARVIYDAVGCAGVARVDFFVRGEEIIFNEINTMPGMTEHSQVPRMFAVDGVTFAELTARLVEAAFARSVRAVQLT</sequence>
<keyword evidence="5 13" id="KW-0547">Nucleotide-binding</keyword>
<dbReference type="Gene3D" id="3.30.1490.20">
    <property type="entry name" value="ATP-grasp fold, A domain"/>
    <property type="match status" value="1"/>
</dbReference>
<evidence type="ECO:0000313" key="16">
    <source>
        <dbReference type="Proteomes" id="UP000319094"/>
    </source>
</evidence>
<feature type="binding site" evidence="12">
    <location>
        <position position="281"/>
    </location>
    <ligand>
        <name>Mg(2+)</name>
        <dbReference type="ChEBI" id="CHEBI:18420"/>
        <label>2</label>
    </ligand>
</feature>
<dbReference type="PROSITE" id="PS50975">
    <property type="entry name" value="ATP_GRASP"/>
    <property type="match status" value="1"/>
</dbReference>
<dbReference type="PANTHER" id="PTHR23132">
    <property type="entry name" value="D-ALANINE--D-ALANINE LIGASE"/>
    <property type="match status" value="1"/>
</dbReference>
<dbReference type="RefSeq" id="WP_141888954.1">
    <property type="nucleotide sequence ID" value="NZ_BAAAUY010000018.1"/>
</dbReference>
<dbReference type="InterPro" id="IPR011095">
    <property type="entry name" value="Dala_Dala_lig_C"/>
</dbReference>
<reference evidence="15 16" key="1">
    <citation type="submission" date="2019-06" db="EMBL/GenBank/DDBJ databases">
        <title>Sequencing the genomes of 1000 actinobacteria strains.</title>
        <authorList>
            <person name="Klenk H.-P."/>
        </authorList>
    </citation>
    <scope>NUCLEOTIDE SEQUENCE [LARGE SCALE GENOMIC DNA]</scope>
    <source>
        <strain evidence="15 16">DSM 8803</strain>
    </source>
</reference>
<comment type="similarity">
    <text evidence="2 10">Belongs to the D-alanine--D-alanine ligase family.</text>
</comment>
<dbReference type="Gene3D" id="3.40.50.20">
    <property type="match status" value="1"/>
</dbReference>
<evidence type="ECO:0000256" key="10">
    <source>
        <dbReference type="HAMAP-Rule" id="MF_00047"/>
    </source>
</evidence>
<feature type="binding site" evidence="12">
    <location>
        <position position="269"/>
    </location>
    <ligand>
        <name>Mg(2+)</name>
        <dbReference type="ChEBI" id="CHEBI:18420"/>
        <label>1</label>
    </ligand>
</feature>
<evidence type="ECO:0000256" key="4">
    <source>
        <dbReference type="ARBA" id="ARBA00022598"/>
    </source>
</evidence>
<dbReference type="PANTHER" id="PTHR23132:SF23">
    <property type="entry name" value="D-ALANINE--D-ALANINE LIGASE B"/>
    <property type="match status" value="1"/>
</dbReference>
<keyword evidence="6 13" id="KW-0067">ATP-binding</keyword>
<comment type="pathway">
    <text evidence="10">Cell wall biogenesis; peptidoglycan biosynthesis.</text>
</comment>
<proteinExistence type="inferred from homology"/>
<keyword evidence="12" id="KW-0460">Magnesium</keyword>
<evidence type="ECO:0000256" key="5">
    <source>
        <dbReference type="ARBA" id="ARBA00022741"/>
    </source>
</evidence>
<dbReference type="GO" id="GO:0009252">
    <property type="term" value="P:peptidoglycan biosynthetic process"/>
    <property type="evidence" value="ECO:0007669"/>
    <property type="project" value="UniProtKB-UniRule"/>
</dbReference>
<dbReference type="GO" id="GO:0008716">
    <property type="term" value="F:D-alanine-D-alanine ligase activity"/>
    <property type="evidence" value="ECO:0007669"/>
    <property type="project" value="UniProtKB-UniRule"/>
</dbReference>
<evidence type="ECO:0000256" key="9">
    <source>
        <dbReference type="ARBA" id="ARBA00023316"/>
    </source>
</evidence>
<dbReference type="InterPro" id="IPR013815">
    <property type="entry name" value="ATP_grasp_subdomain_1"/>
</dbReference>
<dbReference type="InterPro" id="IPR016185">
    <property type="entry name" value="PreATP-grasp_dom_sf"/>
</dbReference>
<keyword evidence="12" id="KW-0464">Manganese</keyword>
<accession>A0A542XYF9</accession>
<dbReference type="AlphaFoldDB" id="A0A542XYF9"/>
<dbReference type="UniPathway" id="UPA00219"/>
<evidence type="ECO:0000256" key="8">
    <source>
        <dbReference type="ARBA" id="ARBA00022984"/>
    </source>
</evidence>
<keyword evidence="9 10" id="KW-0961">Cell wall biogenesis/degradation</keyword>
<dbReference type="GO" id="GO:0005524">
    <property type="term" value="F:ATP binding"/>
    <property type="evidence" value="ECO:0007669"/>
    <property type="project" value="UniProtKB-UniRule"/>
</dbReference>
<evidence type="ECO:0000256" key="12">
    <source>
        <dbReference type="PIRSR" id="PIRSR039102-3"/>
    </source>
</evidence>
<dbReference type="InterPro" id="IPR005905">
    <property type="entry name" value="D_ala_D_ala"/>
</dbReference>
<dbReference type="InterPro" id="IPR011127">
    <property type="entry name" value="Dala_Dala_lig_N"/>
</dbReference>
<comment type="function">
    <text evidence="10">Cell wall formation.</text>
</comment>
<dbReference type="SUPFAM" id="SSF52440">
    <property type="entry name" value="PreATP-grasp domain"/>
    <property type="match status" value="1"/>
</dbReference>
<dbReference type="Pfam" id="PF01820">
    <property type="entry name" value="Dala_Dala_lig_N"/>
    <property type="match status" value="1"/>
</dbReference>
<feature type="domain" description="ATP-grasp" evidence="14">
    <location>
        <begin position="116"/>
        <end position="314"/>
    </location>
</feature>
<organism evidence="15 16">
    <name type="scientific">Leucobacter komagatae</name>
    <dbReference type="NCBI Taxonomy" id="55969"/>
    <lineage>
        <taxon>Bacteria</taxon>
        <taxon>Bacillati</taxon>
        <taxon>Actinomycetota</taxon>
        <taxon>Actinomycetes</taxon>
        <taxon>Micrococcales</taxon>
        <taxon>Microbacteriaceae</taxon>
        <taxon>Leucobacter</taxon>
    </lineage>
</organism>
<feature type="active site" evidence="11">
    <location>
        <position position="292"/>
    </location>
</feature>
<keyword evidence="8 10" id="KW-0573">Peptidoglycan synthesis</keyword>
<evidence type="ECO:0000256" key="3">
    <source>
        <dbReference type="ARBA" id="ARBA00022490"/>
    </source>
</evidence>
<dbReference type="InterPro" id="IPR000291">
    <property type="entry name" value="D-Ala_lig_Van_CS"/>
</dbReference>
<dbReference type="Proteomes" id="UP000319094">
    <property type="component" value="Unassembled WGS sequence"/>
</dbReference>
<dbReference type="Pfam" id="PF07478">
    <property type="entry name" value="Dala_Dala_lig_C"/>
    <property type="match status" value="1"/>
</dbReference>
<name>A0A542XYF9_9MICO</name>
<evidence type="ECO:0000256" key="6">
    <source>
        <dbReference type="ARBA" id="ARBA00022840"/>
    </source>
</evidence>
<keyword evidence="12" id="KW-0479">Metal-binding</keyword>
<evidence type="ECO:0000256" key="13">
    <source>
        <dbReference type="PROSITE-ProRule" id="PRU00409"/>
    </source>
</evidence>
<dbReference type="GO" id="GO:0005737">
    <property type="term" value="C:cytoplasm"/>
    <property type="evidence" value="ECO:0007669"/>
    <property type="project" value="UniProtKB-SubCell"/>
</dbReference>
<evidence type="ECO:0000256" key="1">
    <source>
        <dbReference type="ARBA" id="ARBA00004496"/>
    </source>
</evidence>
<dbReference type="EC" id="6.3.2.4" evidence="10"/>
<dbReference type="SUPFAM" id="SSF56059">
    <property type="entry name" value="Glutathione synthetase ATP-binding domain-like"/>
    <property type="match status" value="1"/>
</dbReference>
<feature type="binding site" evidence="12">
    <location>
        <position position="283"/>
    </location>
    <ligand>
        <name>Mg(2+)</name>
        <dbReference type="ChEBI" id="CHEBI:18420"/>
        <label>2</label>
    </ligand>
</feature>
<keyword evidence="3 10" id="KW-0963">Cytoplasm</keyword>
<keyword evidence="4 10" id="KW-0436">Ligase</keyword>
<evidence type="ECO:0000256" key="11">
    <source>
        <dbReference type="PIRSR" id="PIRSR039102-1"/>
    </source>
</evidence>
<dbReference type="HAMAP" id="MF_00047">
    <property type="entry name" value="Dala_Dala_lig"/>
    <property type="match status" value="1"/>
</dbReference>
<dbReference type="GO" id="GO:0071555">
    <property type="term" value="P:cell wall organization"/>
    <property type="evidence" value="ECO:0007669"/>
    <property type="project" value="UniProtKB-KW"/>
</dbReference>
<dbReference type="InterPro" id="IPR011761">
    <property type="entry name" value="ATP-grasp"/>
</dbReference>
<keyword evidence="7 10" id="KW-0133">Cell shape</keyword>
<feature type="active site" evidence="11">
    <location>
        <position position="157"/>
    </location>
</feature>
<comment type="catalytic activity">
    <reaction evidence="10">
        <text>2 D-alanine + ATP = D-alanyl-D-alanine + ADP + phosphate + H(+)</text>
        <dbReference type="Rhea" id="RHEA:11224"/>
        <dbReference type="ChEBI" id="CHEBI:15378"/>
        <dbReference type="ChEBI" id="CHEBI:30616"/>
        <dbReference type="ChEBI" id="CHEBI:43474"/>
        <dbReference type="ChEBI" id="CHEBI:57416"/>
        <dbReference type="ChEBI" id="CHEBI:57822"/>
        <dbReference type="ChEBI" id="CHEBI:456216"/>
        <dbReference type="EC" id="6.3.2.4"/>
    </reaction>
</comment>
<evidence type="ECO:0000256" key="2">
    <source>
        <dbReference type="ARBA" id="ARBA00010871"/>
    </source>
</evidence>
<comment type="subcellular location">
    <subcellularLocation>
        <location evidence="1 10">Cytoplasm</location>
    </subcellularLocation>
</comment>
<dbReference type="NCBIfam" id="TIGR01205">
    <property type="entry name" value="D_ala_D_alaTIGR"/>
    <property type="match status" value="1"/>
</dbReference>
<feature type="binding site" evidence="12">
    <location>
        <position position="281"/>
    </location>
    <ligand>
        <name>Mg(2+)</name>
        <dbReference type="ChEBI" id="CHEBI:18420"/>
        <label>1</label>
    </ligand>
</feature>
<evidence type="ECO:0000259" key="14">
    <source>
        <dbReference type="PROSITE" id="PS50975"/>
    </source>
</evidence>
<dbReference type="PROSITE" id="PS00844">
    <property type="entry name" value="DALA_DALA_LIGASE_2"/>
    <property type="match status" value="1"/>
</dbReference>
<gene>
    <name evidence="10" type="primary">ddl</name>
    <name evidence="15" type="ORF">FB468_3393</name>
</gene>
<dbReference type="EMBL" id="VFON01000002">
    <property type="protein sequence ID" value="TQL40867.1"/>
    <property type="molecule type" value="Genomic_DNA"/>
</dbReference>
<comment type="cofactor">
    <cofactor evidence="12">
        <name>Mg(2+)</name>
        <dbReference type="ChEBI" id="CHEBI:18420"/>
    </cofactor>
    <cofactor evidence="12">
        <name>Mn(2+)</name>
        <dbReference type="ChEBI" id="CHEBI:29035"/>
    </cofactor>
    <text evidence="12">Binds 2 magnesium or manganese ions per subunit.</text>
</comment>
<evidence type="ECO:0000313" key="15">
    <source>
        <dbReference type="EMBL" id="TQL40867.1"/>
    </source>
</evidence>
<evidence type="ECO:0000256" key="7">
    <source>
        <dbReference type="ARBA" id="ARBA00022960"/>
    </source>
</evidence>
<feature type="active site" evidence="11">
    <location>
        <position position="17"/>
    </location>
</feature>
<dbReference type="PIRSF" id="PIRSF039102">
    <property type="entry name" value="Ddl/VanB"/>
    <property type="match status" value="1"/>
</dbReference>
<dbReference type="Gene3D" id="3.30.470.20">
    <property type="entry name" value="ATP-grasp fold, B domain"/>
    <property type="match status" value="1"/>
</dbReference>
<dbReference type="GO" id="GO:0008360">
    <property type="term" value="P:regulation of cell shape"/>
    <property type="evidence" value="ECO:0007669"/>
    <property type="project" value="UniProtKB-KW"/>
</dbReference>
<dbReference type="GO" id="GO:0046872">
    <property type="term" value="F:metal ion binding"/>
    <property type="evidence" value="ECO:0007669"/>
    <property type="project" value="UniProtKB-KW"/>
</dbReference>